<dbReference type="InterPro" id="IPR037249">
    <property type="entry name" value="TAFH/NHR1_dom_sf"/>
</dbReference>
<proteinExistence type="predicted"/>
<dbReference type="Pfam" id="PF07531">
    <property type="entry name" value="TAFH"/>
    <property type="match status" value="1"/>
</dbReference>
<comment type="subcellular location">
    <subcellularLocation>
        <location evidence="1">Nucleus</location>
    </subcellularLocation>
</comment>
<keyword evidence="3" id="KW-0804">Transcription</keyword>
<dbReference type="SUPFAM" id="SSF158553">
    <property type="entry name" value="TAFH domain-like"/>
    <property type="match status" value="1"/>
</dbReference>
<keyword evidence="4" id="KW-0539">Nucleus</keyword>
<keyword evidence="7" id="KW-1185">Reference proteome</keyword>
<evidence type="ECO:0000256" key="2">
    <source>
        <dbReference type="ARBA" id="ARBA00023015"/>
    </source>
</evidence>
<name>A0ABD2QG98_9PLAT</name>
<gene>
    <name evidence="6" type="primary">TAF4B_1</name>
    <name evidence="6" type="ORF">Ciccas_003575</name>
</gene>
<comment type="caution">
    <text evidence="6">The sequence shown here is derived from an EMBL/GenBank/DDBJ whole genome shotgun (WGS) entry which is preliminary data.</text>
</comment>
<dbReference type="Proteomes" id="UP001626550">
    <property type="component" value="Unassembled WGS sequence"/>
</dbReference>
<dbReference type="EMBL" id="JBJKFK010000334">
    <property type="protein sequence ID" value="KAL3317771.1"/>
    <property type="molecule type" value="Genomic_DNA"/>
</dbReference>
<evidence type="ECO:0000256" key="3">
    <source>
        <dbReference type="ARBA" id="ARBA00023163"/>
    </source>
</evidence>
<dbReference type="InterPro" id="IPR003894">
    <property type="entry name" value="TAFH_NHR1"/>
</dbReference>
<dbReference type="AlphaFoldDB" id="A0ABD2QG98"/>
<evidence type="ECO:0000256" key="4">
    <source>
        <dbReference type="ARBA" id="ARBA00023242"/>
    </source>
</evidence>
<dbReference type="GO" id="GO:0005634">
    <property type="term" value="C:nucleus"/>
    <property type="evidence" value="ECO:0007669"/>
    <property type="project" value="UniProtKB-SubCell"/>
</dbReference>
<feature type="domain" description="TAFH" evidence="5">
    <location>
        <begin position="50"/>
        <end position="101"/>
    </location>
</feature>
<accession>A0ABD2QG98</accession>
<evidence type="ECO:0000256" key="1">
    <source>
        <dbReference type="ARBA" id="ARBA00004123"/>
    </source>
</evidence>
<reference evidence="6 7" key="1">
    <citation type="submission" date="2024-11" db="EMBL/GenBank/DDBJ databases">
        <title>Adaptive evolution of stress response genes in parasites aligns with host niche diversity.</title>
        <authorList>
            <person name="Hahn C."/>
            <person name="Resl P."/>
        </authorList>
    </citation>
    <scope>NUCLEOTIDE SEQUENCE [LARGE SCALE GENOMIC DNA]</scope>
    <source>
        <strain evidence="6">EGGRZ-B1_66</strain>
        <tissue evidence="6">Body</tissue>
    </source>
</reference>
<organism evidence="6 7">
    <name type="scientific">Cichlidogyrus casuarinus</name>
    <dbReference type="NCBI Taxonomy" id="1844966"/>
    <lineage>
        <taxon>Eukaryota</taxon>
        <taxon>Metazoa</taxon>
        <taxon>Spiralia</taxon>
        <taxon>Lophotrochozoa</taxon>
        <taxon>Platyhelminthes</taxon>
        <taxon>Monogenea</taxon>
        <taxon>Monopisthocotylea</taxon>
        <taxon>Dactylogyridea</taxon>
        <taxon>Ancyrocephalidae</taxon>
        <taxon>Cichlidogyrus</taxon>
    </lineage>
</organism>
<dbReference type="Gene3D" id="1.20.120.1110">
    <property type="entry name" value="TAFH/NHR1 domain"/>
    <property type="match status" value="1"/>
</dbReference>
<protein>
    <submittedName>
        <fullName evidence="6">Transcription initiation factor TFIID subunit 4B</fullName>
    </submittedName>
</protein>
<evidence type="ECO:0000313" key="7">
    <source>
        <dbReference type="Proteomes" id="UP001626550"/>
    </source>
</evidence>
<evidence type="ECO:0000259" key="5">
    <source>
        <dbReference type="Pfam" id="PF07531"/>
    </source>
</evidence>
<evidence type="ECO:0000313" key="6">
    <source>
        <dbReference type="EMBL" id="KAL3317771.1"/>
    </source>
</evidence>
<sequence length="250" mass="26646">MLTLFSYITPPPLVARLMTSFIPGTLPQAGQTVMGHVVSAPASNPGPGRLNAFLNYLLDLSQKSVSSATHSELISLIQQLIDRKISLEDFYTQLQAKLKSGTTSTYSEISSLVEKNIDSLRCDLHYGTFQIPGITPPSKETIADLLQKYPQPSATVSLQAQNQVVSAQTGAPRFTASPNATLVASAPQQQRFIASPAVSAPRATFYTNTVPAGSTIVSTASGTSGPKYFISSSATPQHPANIIVSLDFFK</sequence>
<keyword evidence="2" id="KW-0805">Transcription regulation</keyword>